<feature type="transmembrane region" description="Helical" evidence="2">
    <location>
        <begin position="12"/>
        <end position="33"/>
    </location>
</feature>
<keyword evidence="4" id="KW-1185">Reference proteome</keyword>
<gene>
    <name evidence="3" type="ORF">B0H15DRAFT_951365</name>
</gene>
<accession>A0AAD6XKI2</accession>
<dbReference type="AlphaFoldDB" id="A0AAD6XKI2"/>
<dbReference type="EMBL" id="JARJCN010000036">
    <property type="protein sequence ID" value="KAJ7084880.1"/>
    <property type="molecule type" value="Genomic_DNA"/>
</dbReference>
<protein>
    <submittedName>
        <fullName evidence="3">Uncharacterized protein</fullName>
    </submittedName>
</protein>
<keyword evidence="2" id="KW-0472">Membrane</keyword>
<evidence type="ECO:0000256" key="1">
    <source>
        <dbReference type="SAM" id="MobiDB-lite"/>
    </source>
</evidence>
<sequence length="182" mass="18671">MQQQQFSVAPQLHNMMGFTIAFIPMIVALPASVTVNLTPPNSAPAPAQQRASRTAPAASASPAPATAEGGPAPAPAPAARTPAGAGLPAPLVALLRTEGPYLANEVYSVTPPQPLQAIAEPVPCPEWYAITRGRFVGVVDQYALSAIAISGVAHSARKAYTSQSLALDAFNQALVWGGVQVV</sequence>
<evidence type="ECO:0000313" key="3">
    <source>
        <dbReference type="EMBL" id="KAJ7084880.1"/>
    </source>
</evidence>
<evidence type="ECO:0000313" key="4">
    <source>
        <dbReference type="Proteomes" id="UP001222325"/>
    </source>
</evidence>
<proteinExistence type="predicted"/>
<feature type="region of interest" description="Disordered" evidence="1">
    <location>
        <begin position="40"/>
        <end position="81"/>
    </location>
</feature>
<organism evidence="3 4">
    <name type="scientific">Mycena belliarum</name>
    <dbReference type="NCBI Taxonomy" id="1033014"/>
    <lineage>
        <taxon>Eukaryota</taxon>
        <taxon>Fungi</taxon>
        <taxon>Dikarya</taxon>
        <taxon>Basidiomycota</taxon>
        <taxon>Agaricomycotina</taxon>
        <taxon>Agaricomycetes</taxon>
        <taxon>Agaricomycetidae</taxon>
        <taxon>Agaricales</taxon>
        <taxon>Marasmiineae</taxon>
        <taxon>Mycenaceae</taxon>
        <taxon>Mycena</taxon>
    </lineage>
</organism>
<keyword evidence="2" id="KW-0812">Transmembrane</keyword>
<dbReference type="Proteomes" id="UP001222325">
    <property type="component" value="Unassembled WGS sequence"/>
</dbReference>
<reference evidence="3" key="1">
    <citation type="submission" date="2023-03" db="EMBL/GenBank/DDBJ databases">
        <title>Massive genome expansion in bonnet fungi (Mycena s.s.) driven by repeated elements and novel gene families across ecological guilds.</title>
        <authorList>
            <consortium name="Lawrence Berkeley National Laboratory"/>
            <person name="Harder C.B."/>
            <person name="Miyauchi S."/>
            <person name="Viragh M."/>
            <person name="Kuo A."/>
            <person name="Thoen E."/>
            <person name="Andreopoulos B."/>
            <person name="Lu D."/>
            <person name="Skrede I."/>
            <person name="Drula E."/>
            <person name="Henrissat B."/>
            <person name="Morin E."/>
            <person name="Kohler A."/>
            <person name="Barry K."/>
            <person name="LaButti K."/>
            <person name="Morin E."/>
            <person name="Salamov A."/>
            <person name="Lipzen A."/>
            <person name="Mereny Z."/>
            <person name="Hegedus B."/>
            <person name="Baldrian P."/>
            <person name="Stursova M."/>
            <person name="Weitz H."/>
            <person name="Taylor A."/>
            <person name="Grigoriev I.V."/>
            <person name="Nagy L.G."/>
            <person name="Martin F."/>
            <person name="Kauserud H."/>
        </authorList>
    </citation>
    <scope>NUCLEOTIDE SEQUENCE</scope>
    <source>
        <strain evidence="3">CBHHK173m</strain>
    </source>
</reference>
<comment type="caution">
    <text evidence="3">The sequence shown here is derived from an EMBL/GenBank/DDBJ whole genome shotgun (WGS) entry which is preliminary data.</text>
</comment>
<evidence type="ECO:0000256" key="2">
    <source>
        <dbReference type="SAM" id="Phobius"/>
    </source>
</evidence>
<name>A0AAD6XKI2_9AGAR</name>
<keyword evidence="2" id="KW-1133">Transmembrane helix</keyword>